<feature type="compositionally biased region" description="Basic and acidic residues" evidence="9">
    <location>
        <begin position="1351"/>
        <end position="1369"/>
    </location>
</feature>
<sequence length="2427" mass="255070">MNSGERDLTEIDGRRIIPCVSVSDGQEKQQVATIVGEDAALAKQPVHFFSNHHQQQPLTQQTNAPNGERTTLVRSYDGTNVALDANSVVMDGSFQQHANINQNRANATLPGTTTLQAVLNTASSRISEKNVENCNSNALTDGGNGVPEPDELLLYTTTTVPEQSNTGSIEQIFNHGRPGSSNCSAMRDPQESHHRSIPTAGGPLGEVESGEDDNDCVVVLPSSERKVEPLKINLARDREPLRTVIKLTPGASSTPDSFQQLSPTIRDVPGSPKITIKPPKPPQTVESSLMVVGGSAGSSAPSSASQNNAEHHTNNCVGSTLPSYSSIPKLTIKPIINPANDTASVCETGSSAAGGTVALSVEQQMHIIPKLLIKGSVSSLDPASHGRDGAVEPHIVPKLTIRGVNNHNHQQQQQQHHYAQSQSESQVYPNDGGIPSAMLLMDGGGGGGVGGRGESSRTPGSPTPLVPKLTIKMDNHHPVHLHHHHHHNSLRVKDVPDVAEGGGPIPKLHIKAIQQDGAALSAGVNNSSSSSGSCSTSSTGSSPVLTSSEGVKLTIKPLPEPPKLPKLTIKTTGLGTVAETSDVSMVSSTSNSFSPKLLPSMAACSSSSGEHLQQHQQVMGGSGASLSHPLLQQQLQHQQPASPSDQHSNISSSSIPKLTIKPMPPKDAVAPGGQDRVSDANNPSSNLLTPTVPKLTIKPILPPTKQSAEDSSSSSEISINSLESSPISSSSISSAPASSSSAAALATTSPPSALRMTIKVPSSAGQQPQLHESRDLVGMESASSMSTGGVSASLASGTVVTRLNIKPILPPPAAAAPSADCDRREAELGSLENKNAQAHTLVNTSDDGDSTPTSCEETRKPIVIPKVTIKTLANPGSQETEILSTPKVTLKPIPKPQEDAVATGNALDRHLMLSTGLSSVVTNNASHHSPTNSTTGSGLPDASDSPRIILKINKGSSSTTTTSGEQLDSATTGADGGQLLGVVPPASGGSILANELKRPASNALCTSAIPSSSSGSSSVSCASSTSVSASATSSSAGSDPASPSSGGGGDQGELVGSHEMKRSKLDHSQSQQLSQHMQGVLDQHQGLMRQTMLQTQHHPYQLQLPTGTPNKVSDVIVIDDDSKSENETVAKEKDQTAASVSRLPSSATEPPTLANNEGAVNRTSFPSLADGGTSSVPGKQRRTRGTPRGAGARQPRRGNGRSAVLALAKQQQLDASAAVSQLYGLLQDDREEGSSSDCMIVDEPAAPASNLRERLTLESLLRAGSKPTVPSSSSIAGSGNFYSNAPMSGVVGEVEKNGTASNSSIGSVASSVSSSVTVPASTTPVASGRTPAAGVRMSTRRAAGQLLKEVLANKHQDRDSGVDEARTDGEFGATPSKRARGRPKKQSVDVTAETNGGGNSNSVDGSIGGLEAVSSDSTMLAAMAMAMGSGGDGGSPMLRADDRGLLGSQTLMEGIMPLPRTPVRTPRTRARGRGRGRGRTNLMEPGNLYDGTLLAETASALAVGNVDPLFIGTTNNIDPAAASTDPTQGFQLLYNHMQTPRGGAGARTRGGRRGPGSRGPRTPRGGRGAARAAMAALLSAGADDTPSHDVIGRFANLTSAEQAATKQLLDTLQQQQEEQQQLLQQMAPQHSANAPDMTAKVRGRGRGARASGTPAGSTRRKGGTRGSTKAARGRKGLDMESPMLMTTAESSPAGAALGDASDLKNAIFMTPMAGGLDSNRPKLHVRALKTPRNEIKSNTPPSSAEVATPSTSSATASSRTLAADGTGPGGGGLQVFEEDTRMSGDFNFTTPMRLLSSGDGYLQQNEESQSSYLSSASVTQDTINQSSAANATASEDKAVAVAAGTANVVSADAQKESILVGATSASNSSSSSSRRPNKGKMEVLDSHRAQFTVDLLAEYEWPPPSPGTRGADTFMIQEQIAEYLGVKSFKRKYPDLMRRPVDMEERNFILEQGLASEKMCDLGLTAVYASEILDIMCTDYPEKYEEYTRYTREKHFRELSNRQRQQQEAIGAVVAAAPIDRAQLQKEKAIESAASWNCSFNKERRESRRACMDLQTYVVQLPKRPQPVRPEGHQQPAPKAPSTNYPVALVPGQFSEFYTTYTPEELACYPINTILLDPFELQEIVSSERYRRLVAAEEARLLEDSDSSSNSSSDSDDSSSDDSDTSSGSSSGSSTDDDGSSSSDSSDSGGKRMQDTETPVKRPPVNPFMCAVCMGPENRNKYHKPERFVRCCRCRRKAHPSCIGMSSVMYNRVQLYKWQCSECKLCMKCNRKPSAIDSRMVYCDQCDRGYHLACKGLRNLPEGRWHCSICTVCGMCGAQTPEGQPNPHLSAQQRQQLAMVAEWTHEYGLNELTSIREHLRTLCVPCVRQRKQSQQQQPSAESTAILNNNNNAEPRKVLGAMSSSIVGGGTTASVPGGGVISMKPQSS</sequence>
<feature type="compositionally biased region" description="Low complexity" evidence="9">
    <location>
        <begin position="1648"/>
        <end position="1657"/>
    </location>
</feature>
<feature type="region of interest" description="Disordered" evidence="9">
    <location>
        <begin position="831"/>
        <end position="856"/>
    </location>
</feature>
<dbReference type="VEuPathDB" id="VectorBase:ASTEI08744"/>
<dbReference type="STRING" id="30069.A0A182YJV8"/>
<dbReference type="InterPro" id="IPR013083">
    <property type="entry name" value="Znf_RING/FYVE/PHD"/>
</dbReference>
<comment type="subcellular location">
    <subcellularLocation>
        <location evidence="1">Nucleus</location>
    </subcellularLocation>
</comment>
<feature type="compositionally biased region" description="Polar residues" evidence="9">
    <location>
        <begin position="1161"/>
        <end position="1177"/>
    </location>
</feature>
<feature type="compositionally biased region" description="Polar residues" evidence="9">
    <location>
        <begin position="250"/>
        <end position="263"/>
    </location>
</feature>
<evidence type="ECO:0000256" key="1">
    <source>
        <dbReference type="ARBA" id="ARBA00004123"/>
    </source>
</evidence>
<feature type="region of interest" description="Disordered" evidence="9">
    <location>
        <begin position="1540"/>
        <end position="1569"/>
    </location>
</feature>
<reference evidence="12" key="1">
    <citation type="journal article" date="2014" name="Genome Biol.">
        <title>Genome analysis of a major urban malaria vector mosquito, Anopheles stephensi.</title>
        <authorList>
            <person name="Jiang X."/>
            <person name="Peery A."/>
            <person name="Hall A.B."/>
            <person name="Sharma A."/>
            <person name="Chen X.G."/>
            <person name="Waterhouse R.M."/>
            <person name="Komissarov A."/>
            <person name="Riehle M.M."/>
            <person name="Shouche Y."/>
            <person name="Sharakhova M.V."/>
            <person name="Lawson D."/>
            <person name="Pakpour N."/>
            <person name="Arensburger P."/>
            <person name="Davidson V.L."/>
            <person name="Eiglmeier K."/>
            <person name="Emrich S."/>
            <person name="George P."/>
            <person name="Kennedy R.C."/>
            <person name="Mane S.P."/>
            <person name="Maslen G."/>
            <person name="Oringanje C."/>
            <person name="Qi Y."/>
            <person name="Settlage R."/>
            <person name="Tojo M."/>
            <person name="Tubio J.M."/>
            <person name="Unger M.F."/>
            <person name="Wang B."/>
            <person name="Vernick K.D."/>
            <person name="Ribeiro J.M."/>
            <person name="James A.A."/>
            <person name="Michel K."/>
            <person name="Riehle M.A."/>
            <person name="Luckhart S."/>
            <person name="Sharakhov I.V."/>
            <person name="Tu Z."/>
        </authorList>
    </citation>
    <scope>NUCLEOTIDE SEQUENCE [LARGE SCALE GENOMIC DNA]</scope>
    <source>
        <strain evidence="12">Indian</strain>
    </source>
</reference>
<dbReference type="PROSITE" id="PS50016">
    <property type="entry name" value="ZF_PHD_2"/>
    <property type="match status" value="2"/>
</dbReference>
<evidence type="ECO:0000256" key="3">
    <source>
        <dbReference type="ARBA" id="ARBA00022737"/>
    </source>
</evidence>
<dbReference type="SMART" id="SM00249">
    <property type="entry name" value="PHD"/>
    <property type="match status" value="2"/>
</dbReference>
<feature type="compositionally biased region" description="Low complexity" evidence="9">
    <location>
        <begin position="2165"/>
        <end position="2188"/>
    </location>
</feature>
<feature type="region of interest" description="Disordered" evidence="9">
    <location>
        <begin position="1121"/>
        <end position="1202"/>
    </location>
</feature>
<dbReference type="GO" id="GO:0008270">
    <property type="term" value="F:zinc ion binding"/>
    <property type="evidence" value="ECO:0007669"/>
    <property type="project" value="UniProtKB-KW"/>
</dbReference>
<feature type="compositionally biased region" description="Polar residues" evidence="9">
    <location>
        <begin position="832"/>
        <end position="855"/>
    </location>
</feature>
<feature type="compositionally biased region" description="Polar residues" evidence="9">
    <location>
        <begin position="921"/>
        <end position="937"/>
    </location>
</feature>
<dbReference type="GO" id="GO:0071565">
    <property type="term" value="C:nBAF complex"/>
    <property type="evidence" value="ECO:0007669"/>
    <property type="project" value="TreeGrafter"/>
</dbReference>
<keyword evidence="6" id="KW-0805">Transcription regulation</keyword>
<feature type="compositionally biased region" description="Polar residues" evidence="9">
    <location>
        <begin position="781"/>
        <end position="791"/>
    </location>
</feature>
<feature type="region of interest" description="Disordered" evidence="9">
    <location>
        <begin position="601"/>
        <end position="738"/>
    </location>
</feature>
<feature type="compositionally biased region" description="Low complexity" evidence="9">
    <location>
        <begin position="624"/>
        <end position="654"/>
    </location>
</feature>
<feature type="compositionally biased region" description="Low complexity" evidence="9">
    <location>
        <begin position="1739"/>
        <end position="1765"/>
    </location>
</feature>
<feature type="compositionally biased region" description="Polar residues" evidence="9">
    <location>
        <begin position="1136"/>
        <end position="1155"/>
    </location>
</feature>
<feature type="compositionally biased region" description="Basic and acidic residues" evidence="9">
    <location>
        <begin position="1121"/>
        <end position="1135"/>
    </location>
</feature>
<feature type="region of interest" description="Disordered" evidence="9">
    <location>
        <begin position="1457"/>
        <end position="1484"/>
    </location>
</feature>
<keyword evidence="12" id="KW-1185">Reference proteome</keyword>
<feature type="region of interest" description="Disordered" evidence="9">
    <location>
        <begin position="760"/>
        <end position="791"/>
    </location>
</feature>
<feature type="compositionally biased region" description="Low complexity" evidence="9">
    <location>
        <begin position="709"/>
        <end position="738"/>
    </location>
</feature>
<feature type="region of interest" description="Disordered" evidence="9">
    <location>
        <begin position="2408"/>
        <end position="2427"/>
    </location>
</feature>
<dbReference type="PANTHER" id="PTHR45888:SF5">
    <property type="entry name" value="D4, ISOFORM A"/>
    <property type="match status" value="1"/>
</dbReference>
<dbReference type="InterPro" id="IPR019787">
    <property type="entry name" value="Znf_PHD-finger"/>
</dbReference>
<protein>
    <recommendedName>
        <fullName evidence="10">PHD-type domain-containing protein</fullName>
    </recommendedName>
</protein>
<evidence type="ECO:0000256" key="9">
    <source>
        <dbReference type="SAM" id="MobiDB-lite"/>
    </source>
</evidence>
<feature type="compositionally biased region" description="Gly residues" evidence="9">
    <location>
        <begin position="2408"/>
        <end position="2419"/>
    </location>
</feature>
<proteinExistence type="predicted"/>
<dbReference type="Gene3D" id="3.30.40.10">
    <property type="entry name" value="Zinc/RING finger domain, C3HC4 (zinc finger)"/>
    <property type="match status" value="1"/>
</dbReference>
<evidence type="ECO:0000313" key="11">
    <source>
        <dbReference type="EnsemblMetazoa" id="ASTEI08744-PA"/>
    </source>
</evidence>
<evidence type="ECO:0000256" key="4">
    <source>
        <dbReference type="ARBA" id="ARBA00022771"/>
    </source>
</evidence>
<feature type="region of interest" description="Disordered" evidence="9">
    <location>
        <begin position="2062"/>
        <end position="2084"/>
    </location>
</feature>
<feature type="compositionally biased region" description="Acidic residues" evidence="9">
    <location>
        <begin position="2154"/>
        <end position="2164"/>
    </location>
</feature>
<dbReference type="EnsemblMetazoa" id="ASTEI08744-RA">
    <property type="protein sequence ID" value="ASTEI08744-PA"/>
    <property type="gene ID" value="ASTEI08744"/>
</dbReference>
<dbReference type="VEuPathDB" id="VectorBase:ASTE009849"/>
<feature type="region of interest" description="Disordered" evidence="9">
    <location>
        <begin position="1029"/>
        <end position="1055"/>
    </location>
</feature>
<evidence type="ECO:0000256" key="5">
    <source>
        <dbReference type="ARBA" id="ARBA00022833"/>
    </source>
</evidence>
<feature type="compositionally biased region" description="Low complexity" evidence="9">
    <location>
        <begin position="408"/>
        <end position="426"/>
    </location>
</feature>
<organism evidence="11 12">
    <name type="scientific">Anopheles stephensi</name>
    <name type="common">Indo-Pakistan malaria mosquito</name>
    <dbReference type="NCBI Taxonomy" id="30069"/>
    <lineage>
        <taxon>Eukaryota</taxon>
        <taxon>Metazoa</taxon>
        <taxon>Ecdysozoa</taxon>
        <taxon>Arthropoda</taxon>
        <taxon>Hexapoda</taxon>
        <taxon>Insecta</taxon>
        <taxon>Pterygota</taxon>
        <taxon>Neoptera</taxon>
        <taxon>Endopterygota</taxon>
        <taxon>Diptera</taxon>
        <taxon>Nematocera</taxon>
        <taxon>Culicoidea</taxon>
        <taxon>Culicidae</taxon>
        <taxon>Anophelinae</taxon>
        <taxon>Anopheles</taxon>
    </lineage>
</organism>
<dbReference type="SUPFAM" id="SSF57903">
    <property type="entry name" value="FYVE/PHD zinc finger"/>
    <property type="match status" value="1"/>
</dbReference>
<feature type="region of interest" description="Disordered" evidence="9">
    <location>
        <begin position="2141"/>
        <end position="2202"/>
    </location>
</feature>
<feature type="compositionally biased region" description="Basic residues" evidence="9">
    <location>
        <begin position="1466"/>
        <end position="1478"/>
    </location>
</feature>
<feature type="compositionally biased region" description="Polar residues" evidence="9">
    <location>
        <begin position="679"/>
        <end position="689"/>
    </location>
</feature>
<feature type="compositionally biased region" description="Gly residues" evidence="9">
    <location>
        <begin position="442"/>
        <end position="453"/>
    </location>
</feature>
<feature type="region of interest" description="Disordered" evidence="9">
    <location>
        <begin position="921"/>
        <end position="982"/>
    </location>
</feature>
<dbReference type="InterPro" id="IPR011011">
    <property type="entry name" value="Znf_FYVE_PHD"/>
</dbReference>
<keyword evidence="5" id="KW-0862">Zinc</keyword>
<feature type="domain" description="PHD-type" evidence="10">
    <location>
        <begin position="2207"/>
        <end position="2266"/>
    </location>
</feature>
<feature type="compositionally biased region" description="Low complexity" evidence="9">
    <location>
        <begin position="1029"/>
        <end position="1044"/>
    </location>
</feature>
<feature type="compositionally biased region" description="Basic residues" evidence="9">
    <location>
        <begin position="478"/>
        <end position="490"/>
    </location>
</feature>
<dbReference type="CDD" id="cd15529">
    <property type="entry name" value="PHD2_PHF10"/>
    <property type="match status" value="1"/>
</dbReference>
<feature type="region of interest" description="Disordered" evidence="9">
    <location>
        <begin position="248"/>
        <end position="315"/>
    </location>
</feature>
<evidence type="ECO:0000313" key="12">
    <source>
        <dbReference type="Proteomes" id="UP000076408"/>
    </source>
</evidence>
<feature type="region of interest" description="Disordered" evidence="9">
    <location>
        <begin position="522"/>
        <end position="547"/>
    </location>
</feature>
<feature type="region of interest" description="Disordered" evidence="9">
    <location>
        <begin position="1351"/>
        <end position="1410"/>
    </location>
</feature>
<evidence type="ECO:0000256" key="6">
    <source>
        <dbReference type="ARBA" id="ARBA00023015"/>
    </source>
</evidence>
<feature type="region of interest" description="Disordered" evidence="9">
    <location>
        <begin position="1730"/>
        <end position="1776"/>
    </location>
</feature>
<dbReference type="VEuPathDB" id="VectorBase:ASTEI20_041082"/>
<dbReference type="CDD" id="cd21085">
    <property type="entry name" value="WH_NTD_PHF10"/>
    <property type="match status" value="1"/>
</dbReference>
<feature type="domain" description="PHD-type" evidence="10">
    <location>
        <begin position="2263"/>
        <end position="2313"/>
    </location>
</feature>
<evidence type="ECO:0000259" key="10">
    <source>
        <dbReference type="PROSITE" id="PS50016"/>
    </source>
</evidence>
<keyword evidence="4" id="KW-0863">Zinc-finger</keyword>
<dbReference type="Proteomes" id="UP000076408">
    <property type="component" value="Unassembled WGS sequence"/>
</dbReference>
<accession>A0A182YJV8</accession>
<feature type="compositionally biased region" description="Basic and acidic residues" evidence="9">
    <location>
        <begin position="2189"/>
        <end position="2200"/>
    </location>
</feature>
<dbReference type="InterPro" id="IPR001965">
    <property type="entry name" value="Znf_PHD"/>
</dbReference>
<name>A0A182YJV8_ANOST</name>
<evidence type="ECO:0000256" key="8">
    <source>
        <dbReference type="ARBA" id="ARBA00023242"/>
    </source>
</evidence>
<dbReference type="GO" id="GO:0007399">
    <property type="term" value="P:nervous system development"/>
    <property type="evidence" value="ECO:0007669"/>
    <property type="project" value="TreeGrafter"/>
</dbReference>
<evidence type="ECO:0000256" key="2">
    <source>
        <dbReference type="ARBA" id="ARBA00022723"/>
    </source>
</evidence>
<keyword evidence="2" id="KW-0479">Metal-binding</keyword>
<reference evidence="11" key="2">
    <citation type="submission" date="2020-05" db="UniProtKB">
        <authorList>
            <consortium name="EnsemblMetazoa"/>
        </authorList>
    </citation>
    <scope>IDENTIFICATION</scope>
    <source>
        <strain evidence="11">Indian</strain>
    </source>
</reference>
<feature type="region of interest" description="Disordered" evidence="9">
    <location>
        <begin position="177"/>
        <end position="212"/>
    </location>
</feature>
<evidence type="ECO:0000256" key="7">
    <source>
        <dbReference type="ARBA" id="ARBA00023163"/>
    </source>
</evidence>
<dbReference type="OMA" id="CMIVDEP"/>
<keyword evidence="8" id="KW-0539">Nucleus</keyword>
<feature type="region of interest" description="Disordered" evidence="9">
    <location>
        <begin position="1629"/>
        <end position="1681"/>
    </location>
</feature>
<dbReference type="Pfam" id="PF00628">
    <property type="entry name" value="PHD"/>
    <property type="match status" value="1"/>
</dbReference>
<feature type="compositionally biased region" description="Polar residues" evidence="9">
    <location>
        <begin position="603"/>
        <end position="619"/>
    </location>
</feature>
<dbReference type="PANTHER" id="PTHR45888">
    <property type="entry name" value="HL01030P-RELATED"/>
    <property type="match status" value="1"/>
</dbReference>
<feature type="region of interest" description="Disordered" evidence="9">
    <location>
        <begin position="408"/>
        <end position="503"/>
    </location>
</feature>
<feature type="compositionally biased region" description="Low complexity" evidence="9">
    <location>
        <begin position="1558"/>
        <end position="1569"/>
    </location>
</feature>
<keyword evidence="7" id="KW-0804">Transcription</keyword>
<keyword evidence="3" id="KW-0677">Repeat</keyword>